<dbReference type="EMBL" id="CP052766">
    <property type="protein sequence ID" value="QJR79839.1"/>
    <property type="molecule type" value="Genomic_DNA"/>
</dbReference>
<dbReference type="Proteomes" id="UP000219285">
    <property type="component" value="Chromosome"/>
</dbReference>
<name>A0A6M4MA39_9ALTE</name>
<dbReference type="CDD" id="cd00383">
    <property type="entry name" value="trans_reg_C"/>
    <property type="match status" value="1"/>
</dbReference>
<dbReference type="InterPro" id="IPR036388">
    <property type="entry name" value="WH-like_DNA-bd_sf"/>
</dbReference>
<reference evidence="5 6" key="2">
    <citation type="submission" date="2020-04" db="EMBL/GenBank/DDBJ databases">
        <title>Complete genome sequence of Alteromonas pelagimontana 5.12T.</title>
        <authorList>
            <person name="Sinha R.K."/>
            <person name="Krishnan K.P."/>
            <person name="Kurian J.P."/>
        </authorList>
    </citation>
    <scope>NUCLEOTIDE SEQUENCE [LARGE SCALE GENOMIC DNA]</scope>
    <source>
        <strain evidence="5 6">5.12</strain>
    </source>
</reference>
<evidence type="ECO:0000256" key="3">
    <source>
        <dbReference type="PROSITE-ProRule" id="PRU01091"/>
    </source>
</evidence>
<evidence type="ECO:0000256" key="2">
    <source>
        <dbReference type="PROSITE-ProRule" id="PRU00339"/>
    </source>
</evidence>
<gene>
    <name evidence="5" type="ORF">CA267_003090</name>
</gene>
<dbReference type="PROSITE" id="PS50005">
    <property type="entry name" value="TPR"/>
    <property type="match status" value="1"/>
</dbReference>
<keyword evidence="1 3" id="KW-0238">DNA-binding</keyword>
<feature type="repeat" description="TPR" evidence="2">
    <location>
        <begin position="777"/>
        <end position="810"/>
    </location>
</feature>
<evidence type="ECO:0000259" key="4">
    <source>
        <dbReference type="PROSITE" id="PS51755"/>
    </source>
</evidence>
<dbReference type="InterPro" id="IPR027417">
    <property type="entry name" value="P-loop_NTPase"/>
</dbReference>
<feature type="domain" description="OmpR/PhoB-type" evidence="4">
    <location>
        <begin position="3"/>
        <end position="101"/>
    </location>
</feature>
<dbReference type="PROSITE" id="PS51755">
    <property type="entry name" value="OMPR_PHOB"/>
    <property type="match status" value="1"/>
</dbReference>
<dbReference type="SUPFAM" id="SSF46894">
    <property type="entry name" value="C-terminal effector domain of the bipartite response regulators"/>
    <property type="match status" value="1"/>
</dbReference>
<dbReference type="InterPro" id="IPR001867">
    <property type="entry name" value="OmpR/PhoB-type_DNA-bd"/>
</dbReference>
<dbReference type="PANTHER" id="PTHR47691">
    <property type="entry name" value="REGULATOR-RELATED"/>
    <property type="match status" value="1"/>
</dbReference>
<dbReference type="SMART" id="SM00028">
    <property type="entry name" value="TPR"/>
    <property type="match status" value="3"/>
</dbReference>
<dbReference type="Gene3D" id="1.10.10.10">
    <property type="entry name" value="Winged helix-like DNA-binding domain superfamily/Winged helix DNA-binding domain"/>
    <property type="match status" value="1"/>
</dbReference>
<dbReference type="InterPro" id="IPR049052">
    <property type="entry name" value="nSTAND1"/>
</dbReference>
<proteinExistence type="predicted"/>
<dbReference type="PANTHER" id="PTHR47691:SF3">
    <property type="entry name" value="HTH-TYPE TRANSCRIPTIONAL REGULATOR RV0890C-RELATED"/>
    <property type="match status" value="1"/>
</dbReference>
<reference evidence="6" key="1">
    <citation type="submission" date="2014-12" db="EMBL/GenBank/DDBJ databases">
        <title>Complete genome sequence of a multi-drug resistant Klebsiella pneumoniae.</title>
        <authorList>
            <person name="Hua X."/>
            <person name="Chen Q."/>
            <person name="Li X."/>
            <person name="Feng Y."/>
            <person name="Ruan Z."/>
            <person name="Yu Y."/>
        </authorList>
    </citation>
    <scope>NUCLEOTIDE SEQUENCE [LARGE SCALE GENOMIC DNA]</scope>
    <source>
        <strain evidence="6">5.12</strain>
    </source>
</reference>
<dbReference type="Pfam" id="PF00486">
    <property type="entry name" value="Trans_reg_C"/>
    <property type="match status" value="1"/>
</dbReference>
<dbReference type="Pfam" id="PF20703">
    <property type="entry name" value="nSTAND1"/>
    <property type="match status" value="1"/>
</dbReference>
<evidence type="ECO:0000313" key="6">
    <source>
        <dbReference type="Proteomes" id="UP000219285"/>
    </source>
</evidence>
<keyword evidence="2" id="KW-0802">TPR repeat</keyword>
<dbReference type="OrthoDB" id="9782895at2"/>
<evidence type="ECO:0000256" key="1">
    <source>
        <dbReference type="ARBA" id="ARBA00023125"/>
    </source>
</evidence>
<dbReference type="SUPFAM" id="SSF48452">
    <property type="entry name" value="TPR-like"/>
    <property type="match status" value="2"/>
</dbReference>
<accession>A0A6M4MA39</accession>
<dbReference type="RefSeq" id="WP_075608844.1">
    <property type="nucleotide sequence ID" value="NZ_CP052766.1"/>
</dbReference>
<dbReference type="Gene3D" id="1.25.40.10">
    <property type="entry name" value="Tetratricopeptide repeat domain"/>
    <property type="match status" value="2"/>
</dbReference>
<keyword evidence="6" id="KW-1185">Reference proteome</keyword>
<dbReference type="SMART" id="SM00862">
    <property type="entry name" value="Trans_reg_C"/>
    <property type="match status" value="1"/>
</dbReference>
<dbReference type="AlphaFoldDB" id="A0A6M4MA39"/>
<dbReference type="GO" id="GO:0000160">
    <property type="term" value="P:phosphorelay signal transduction system"/>
    <property type="evidence" value="ECO:0007669"/>
    <property type="project" value="InterPro"/>
</dbReference>
<dbReference type="InterPro" id="IPR016032">
    <property type="entry name" value="Sig_transdc_resp-reg_C-effctor"/>
</dbReference>
<dbReference type="SUPFAM" id="SSF52540">
    <property type="entry name" value="P-loop containing nucleoside triphosphate hydrolases"/>
    <property type="match status" value="1"/>
</dbReference>
<dbReference type="GO" id="GO:0006355">
    <property type="term" value="P:regulation of DNA-templated transcription"/>
    <property type="evidence" value="ECO:0007669"/>
    <property type="project" value="InterPro"/>
</dbReference>
<dbReference type="InterPro" id="IPR019734">
    <property type="entry name" value="TPR_rpt"/>
</dbReference>
<dbReference type="GO" id="GO:0003677">
    <property type="term" value="F:DNA binding"/>
    <property type="evidence" value="ECO:0007669"/>
    <property type="project" value="UniProtKB-UniRule"/>
</dbReference>
<dbReference type="InterPro" id="IPR011990">
    <property type="entry name" value="TPR-like_helical_dom_sf"/>
</dbReference>
<sequence length="1080" mass="121482">MNPQLIFLGEWKVTPSDNTLRLGKTRRHIEPKVMDVLVLLCAKHPQVVTVEEILSSCWQNEDVGDNPVHKAINQLRRALGDKSANPAFIETIRKRGYRVIAPVTSPQTAVETATQMQWNERSPYPGLTAFNAEDAVVFYGRKEQVSTLLTRIQSQVKFGRAFSLVLGPSGTGKSSLVQAGILPVLTSPEGYRGIGVISSVKMDCADVTGEALFLTLASAILDWEIDNIPIIRGVSAQHLAATLETVPQDIVRICKKALQRHSLYKRPFVCLFLDHLEILLAAPYFTPALRQHFLECIDVFALSGVIMIISACRNDFYPQVVAYPTLMAGKAKGAHFDLSAPSRGELMQMIRLPALVANVQWEIDNESKMPLDDIIGTDAAEHPDALPMLQYTLQELYLRREDKQMSVAVYRELGGIDGAIGRKAEQVFCSLPKEQQNVLPAVFALLITLAADGKRYTSRTVLWSQLKIEAEILFVQIMVENRLFVSHLHNQQASFSLAHEALLRCWERAASWIEQHNESLKVKAHLRNSSLRWHQESRATAFLLAEGKPLQQARDLVNNPQFYVTQQELALINASEAKVCARRWKKRIVFTVLLVLTIISVVMSITRYQAQIEAQQRRLDAENLLGFMVGEFADKLRSVNRMDLLDGISNKALEYFTQAGSDSGIVAASEKRSEREKFQLAQTLLAMGEVAYSRGSQKEAKKAFDAAFTLFSALSSANPDDLENLKMAGISSFWLGQLRFDLKDYISAQEHFERYRAYSQQQYILEPKNYDVWSELSYAHNALGSVFLRQYRYDEASQAFTTSLTLKNKIIAANPDDKVLLADRADTLSWLASTEFKRGKLEVAVSLQTQVQSELLDMLMLQQDDAYIIENLALSHWQYARLLDYTNALGEARFQIKQAIALYEQALDQDKSNVRWQRDIAELRIYNGLLAVQDGATVTADFEEAIEKAGAVEGLQWSTQHNLIAYYQLRGNWKSSEALLQALDVKDEYVNSTGAAKTFQPLVAKFRLLEAKQYQHYGRVNATQEACGDVIQRLSGVVEGSKNVEILVPYVRAHDCSGDLEKVKDKISLLHNMGVTRLEF</sequence>
<feature type="DNA-binding region" description="OmpR/PhoB-type" evidence="3">
    <location>
        <begin position="3"/>
        <end position="101"/>
    </location>
</feature>
<organism evidence="5 6">
    <name type="scientific">Alteromonas pelagimontana</name>
    <dbReference type="NCBI Taxonomy" id="1858656"/>
    <lineage>
        <taxon>Bacteria</taxon>
        <taxon>Pseudomonadati</taxon>
        <taxon>Pseudomonadota</taxon>
        <taxon>Gammaproteobacteria</taxon>
        <taxon>Alteromonadales</taxon>
        <taxon>Alteromonadaceae</taxon>
        <taxon>Alteromonas/Salinimonas group</taxon>
        <taxon>Alteromonas</taxon>
    </lineage>
</organism>
<dbReference type="KEGG" id="apel:CA267_003090"/>
<protein>
    <submittedName>
        <fullName evidence="5">Transcriptional regulator</fullName>
    </submittedName>
</protein>
<evidence type="ECO:0000313" key="5">
    <source>
        <dbReference type="EMBL" id="QJR79839.1"/>
    </source>
</evidence>